<dbReference type="Proteomes" id="UP000291933">
    <property type="component" value="Unassembled WGS sequence"/>
</dbReference>
<organism evidence="2 3">
    <name type="scientific">Propioniciclava tarda</name>
    <dbReference type="NCBI Taxonomy" id="433330"/>
    <lineage>
        <taxon>Bacteria</taxon>
        <taxon>Bacillati</taxon>
        <taxon>Actinomycetota</taxon>
        <taxon>Actinomycetes</taxon>
        <taxon>Propionibacteriales</taxon>
        <taxon>Propionibacteriaceae</taxon>
        <taxon>Propioniciclava</taxon>
    </lineage>
</organism>
<evidence type="ECO:0000313" key="3">
    <source>
        <dbReference type="Proteomes" id="UP000291933"/>
    </source>
</evidence>
<gene>
    <name evidence="2" type="ORF">ET996_11430</name>
</gene>
<accession>A0A4V2JSZ5</accession>
<protein>
    <submittedName>
        <fullName evidence="2">DUF2752 domain-containing protein</fullName>
    </submittedName>
</protein>
<name>A0A4V2JSZ5_PROTD</name>
<evidence type="ECO:0000256" key="1">
    <source>
        <dbReference type="SAM" id="Phobius"/>
    </source>
</evidence>
<proteinExistence type="predicted"/>
<dbReference type="InterPro" id="IPR021215">
    <property type="entry name" value="DUF2752"/>
</dbReference>
<feature type="transmembrane region" description="Helical" evidence="1">
    <location>
        <begin position="46"/>
        <end position="66"/>
    </location>
</feature>
<keyword evidence="3" id="KW-1185">Reference proteome</keyword>
<dbReference type="RefSeq" id="WP_131172690.1">
    <property type="nucleotide sequence ID" value="NZ_FXTL01000015.1"/>
</dbReference>
<comment type="caution">
    <text evidence="2">The sequence shown here is derived from an EMBL/GenBank/DDBJ whole genome shotgun (WGS) entry which is preliminary data.</text>
</comment>
<sequence>MNASSDGGTRARSIVLKSVGPGEGVTSPCPSGPEARVAARERLRGLAAFGAAGLALSAAGVAGYGLPCPWRVLTGTLCPLCGATHLGMRLLAADVPGAFAANPFVFLILAGVTAVTAWTLAELAGASPPLRTPALLRGDRLWAVLGILGLLFAVARNLPGTPL</sequence>
<keyword evidence="1" id="KW-0472">Membrane</keyword>
<dbReference type="OrthoDB" id="5966662at2"/>
<reference evidence="2 3" key="1">
    <citation type="submission" date="2019-01" db="EMBL/GenBank/DDBJ databases">
        <title>Lactibacter flavus gen. nov., sp. nov., a novel bacterium of the family Propionibacteriaceae isolated from raw milk and dairy products.</title>
        <authorList>
            <person name="Huptas C."/>
            <person name="Wenning M."/>
            <person name="Breitenwieser F."/>
            <person name="Doll E."/>
            <person name="Von Neubeck M."/>
            <person name="Busse H.-J."/>
            <person name="Scherer S."/>
        </authorList>
    </citation>
    <scope>NUCLEOTIDE SEQUENCE [LARGE SCALE GENOMIC DNA]</scope>
    <source>
        <strain evidence="2 3">DSM 22130</strain>
    </source>
</reference>
<keyword evidence="1" id="KW-1133">Transmembrane helix</keyword>
<dbReference type="AlphaFoldDB" id="A0A4V2JSZ5"/>
<dbReference type="EMBL" id="SDMR01000015">
    <property type="protein sequence ID" value="TBT94301.1"/>
    <property type="molecule type" value="Genomic_DNA"/>
</dbReference>
<keyword evidence="1" id="KW-0812">Transmembrane</keyword>
<dbReference type="Pfam" id="PF10825">
    <property type="entry name" value="DUF2752"/>
    <property type="match status" value="1"/>
</dbReference>
<evidence type="ECO:0000313" key="2">
    <source>
        <dbReference type="EMBL" id="TBT94301.1"/>
    </source>
</evidence>
<feature type="transmembrane region" description="Helical" evidence="1">
    <location>
        <begin position="104"/>
        <end position="121"/>
    </location>
</feature>
<feature type="transmembrane region" description="Helical" evidence="1">
    <location>
        <begin position="141"/>
        <end position="158"/>
    </location>
</feature>